<comment type="caution">
    <text evidence="2">The sequence shown here is derived from an EMBL/GenBank/DDBJ whole genome shotgun (WGS) entry which is preliminary data.</text>
</comment>
<proteinExistence type="predicted"/>
<evidence type="ECO:0000256" key="1">
    <source>
        <dbReference type="SAM" id="MobiDB-lite"/>
    </source>
</evidence>
<dbReference type="AlphaFoldDB" id="C0DUH0"/>
<organism evidence="2 3">
    <name type="scientific">Eikenella corrodens ATCC 23834</name>
    <dbReference type="NCBI Taxonomy" id="546274"/>
    <lineage>
        <taxon>Bacteria</taxon>
        <taxon>Pseudomonadati</taxon>
        <taxon>Pseudomonadota</taxon>
        <taxon>Betaproteobacteria</taxon>
        <taxon>Neisseriales</taxon>
        <taxon>Neisseriaceae</taxon>
        <taxon>Eikenella</taxon>
    </lineage>
</organism>
<evidence type="ECO:0000313" key="3">
    <source>
        <dbReference type="Proteomes" id="UP000005837"/>
    </source>
</evidence>
<protein>
    <submittedName>
        <fullName evidence="2">Uncharacterized protein</fullName>
    </submittedName>
</protein>
<gene>
    <name evidence="2" type="ORF">EIKCOROL_01001</name>
</gene>
<dbReference type="HOGENOM" id="CLU_2972215_0_0_4"/>
<dbReference type="EMBL" id="ACEA01000017">
    <property type="protein sequence ID" value="EEG24367.1"/>
    <property type="molecule type" value="Genomic_DNA"/>
</dbReference>
<name>C0DUH0_EIKCO</name>
<accession>C0DUH0</accession>
<reference evidence="2 3" key="1">
    <citation type="submission" date="2009-01" db="EMBL/GenBank/DDBJ databases">
        <authorList>
            <person name="Fulton L."/>
            <person name="Clifton S."/>
            <person name="Chinwalla A.T."/>
            <person name="Mitreva M."/>
            <person name="Sodergren E."/>
            <person name="Weinstock G."/>
            <person name="Clifton S."/>
            <person name="Dooling D.J."/>
            <person name="Fulton B."/>
            <person name="Minx P."/>
            <person name="Pepin K.H."/>
            <person name="Johnson M."/>
            <person name="Bhonagiri V."/>
            <person name="Nash W.E."/>
            <person name="Mardis E.R."/>
            <person name="Wilson R.K."/>
        </authorList>
    </citation>
    <scope>NUCLEOTIDE SEQUENCE [LARGE SCALE GENOMIC DNA]</scope>
    <source>
        <strain evidence="2 3">ATCC 23834</strain>
    </source>
</reference>
<feature type="region of interest" description="Disordered" evidence="1">
    <location>
        <begin position="38"/>
        <end position="58"/>
    </location>
</feature>
<evidence type="ECO:0000313" key="2">
    <source>
        <dbReference type="EMBL" id="EEG24367.1"/>
    </source>
</evidence>
<dbReference type="Proteomes" id="UP000005837">
    <property type="component" value="Unassembled WGS sequence"/>
</dbReference>
<sequence length="58" mass="6275">MSPPRKIQSAKRTGLYPRACASASLGLPENMKILLAQNHSGKREGKTMLQPKPSQSAI</sequence>